<organism evidence="2 3">
    <name type="scientific">Caerostris extrusa</name>
    <name type="common">Bark spider</name>
    <name type="synonym">Caerostris bankana</name>
    <dbReference type="NCBI Taxonomy" id="172846"/>
    <lineage>
        <taxon>Eukaryota</taxon>
        <taxon>Metazoa</taxon>
        <taxon>Ecdysozoa</taxon>
        <taxon>Arthropoda</taxon>
        <taxon>Chelicerata</taxon>
        <taxon>Arachnida</taxon>
        <taxon>Araneae</taxon>
        <taxon>Araneomorphae</taxon>
        <taxon>Entelegynae</taxon>
        <taxon>Araneoidea</taxon>
        <taxon>Araneidae</taxon>
        <taxon>Caerostris</taxon>
    </lineage>
</organism>
<feature type="compositionally biased region" description="Basic residues" evidence="1">
    <location>
        <begin position="59"/>
        <end position="69"/>
    </location>
</feature>
<accession>A0AAV4TBD4</accession>
<evidence type="ECO:0000313" key="3">
    <source>
        <dbReference type="Proteomes" id="UP001054945"/>
    </source>
</evidence>
<evidence type="ECO:0000313" key="2">
    <source>
        <dbReference type="EMBL" id="GIY43504.1"/>
    </source>
</evidence>
<dbReference type="EMBL" id="BPLR01010985">
    <property type="protein sequence ID" value="GIY43504.1"/>
    <property type="molecule type" value="Genomic_DNA"/>
</dbReference>
<keyword evidence="3" id="KW-1185">Reference proteome</keyword>
<sequence>MQSAPSSHPFLEKGASQRLIPLTFPFNASWQTAIPFSAQMPHQHSKLPINTSSLETQGKKKKMYGRPKTSHSNTLPMRLRKG</sequence>
<protein>
    <submittedName>
        <fullName evidence="2">Uncharacterized protein</fullName>
    </submittedName>
</protein>
<comment type="caution">
    <text evidence="2">The sequence shown here is derived from an EMBL/GenBank/DDBJ whole genome shotgun (WGS) entry which is preliminary data.</text>
</comment>
<reference evidence="2 3" key="1">
    <citation type="submission" date="2021-06" db="EMBL/GenBank/DDBJ databases">
        <title>Caerostris extrusa draft genome.</title>
        <authorList>
            <person name="Kono N."/>
            <person name="Arakawa K."/>
        </authorList>
    </citation>
    <scope>NUCLEOTIDE SEQUENCE [LARGE SCALE GENOMIC DNA]</scope>
</reference>
<gene>
    <name evidence="2" type="ORF">CEXT_792321</name>
</gene>
<dbReference type="AlphaFoldDB" id="A0AAV4TBD4"/>
<feature type="region of interest" description="Disordered" evidence="1">
    <location>
        <begin position="41"/>
        <end position="82"/>
    </location>
</feature>
<name>A0AAV4TBD4_CAEEX</name>
<proteinExistence type="predicted"/>
<dbReference type="Proteomes" id="UP001054945">
    <property type="component" value="Unassembled WGS sequence"/>
</dbReference>
<evidence type="ECO:0000256" key="1">
    <source>
        <dbReference type="SAM" id="MobiDB-lite"/>
    </source>
</evidence>